<comment type="caution">
    <text evidence="3">The sequence shown here is derived from an EMBL/GenBank/DDBJ whole genome shotgun (WGS) entry which is preliminary data.</text>
</comment>
<feature type="coiled-coil region" evidence="1">
    <location>
        <begin position="507"/>
        <end position="536"/>
    </location>
</feature>
<name>A0A9P4PU76_9PLEO</name>
<dbReference type="AlphaFoldDB" id="A0A9P4PU76"/>
<dbReference type="EMBL" id="MU001493">
    <property type="protein sequence ID" value="KAF2450302.1"/>
    <property type="molecule type" value="Genomic_DNA"/>
</dbReference>
<feature type="compositionally biased region" description="Polar residues" evidence="2">
    <location>
        <begin position="178"/>
        <end position="209"/>
    </location>
</feature>
<organism evidence="3 4">
    <name type="scientific">Karstenula rhodostoma CBS 690.94</name>
    <dbReference type="NCBI Taxonomy" id="1392251"/>
    <lineage>
        <taxon>Eukaryota</taxon>
        <taxon>Fungi</taxon>
        <taxon>Dikarya</taxon>
        <taxon>Ascomycota</taxon>
        <taxon>Pezizomycotina</taxon>
        <taxon>Dothideomycetes</taxon>
        <taxon>Pleosporomycetidae</taxon>
        <taxon>Pleosporales</taxon>
        <taxon>Massarineae</taxon>
        <taxon>Didymosphaeriaceae</taxon>
        <taxon>Karstenula</taxon>
    </lineage>
</organism>
<feature type="region of interest" description="Disordered" evidence="2">
    <location>
        <begin position="172"/>
        <end position="246"/>
    </location>
</feature>
<gene>
    <name evidence="3" type="ORF">P171DRAFT_438971</name>
</gene>
<proteinExistence type="predicted"/>
<evidence type="ECO:0000256" key="2">
    <source>
        <dbReference type="SAM" id="MobiDB-lite"/>
    </source>
</evidence>
<keyword evidence="1" id="KW-0175">Coiled coil</keyword>
<evidence type="ECO:0000313" key="4">
    <source>
        <dbReference type="Proteomes" id="UP000799764"/>
    </source>
</evidence>
<reference evidence="3" key="1">
    <citation type="journal article" date="2020" name="Stud. Mycol.">
        <title>101 Dothideomycetes genomes: a test case for predicting lifestyles and emergence of pathogens.</title>
        <authorList>
            <person name="Haridas S."/>
            <person name="Albert R."/>
            <person name="Binder M."/>
            <person name="Bloem J."/>
            <person name="Labutti K."/>
            <person name="Salamov A."/>
            <person name="Andreopoulos B."/>
            <person name="Baker S."/>
            <person name="Barry K."/>
            <person name="Bills G."/>
            <person name="Bluhm B."/>
            <person name="Cannon C."/>
            <person name="Castanera R."/>
            <person name="Culley D."/>
            <person name="Daum C."/>
            <person name="Ezra D."/>
            <person name="Gonzalez J."/>
            <person name="Henrissat B."/>
            <person name="Kuo A."/>
            <person name="Liang C."/>
            <person name="Lipzen A."/>
            <person name="Lutzoni F."/>
            <person name="Magnuson J."/>
            <person name="Mondo S."/>
            <person name="Nolan M."/>
            <person name="Ohm R."/>
            <person name="Pangilinan J."/>
            <person name="Park H.-J."/>
            <person name="Ramirez L."/>
            <person name="Alfaro M."/>
            <person name="Sun H."/>
            <person name="Tritt A."/>
            <person name="Yoshinaga Y."/>
            <person name="Zwiers L.-H."/>
            <person name="Turgeon B."/>
            <person name="Goodwin S."/>
            <person name="Spatafora J."/>
            <person name="Crous P."/>
            <person name="Grigoriev I."/>
        </authorList>
    </citation>
    <scope>NUCLEOTIDE SEQUENCE</scope>
    <source>
        <strain evidence="3">CBS 690.94</strain>
    </source>
</reference>
<keyword evidence="4" id="KW-1185">Reference proteome</keyword>
<dbReference type="Proteomes" id="UP000799764">
    <property type="component" value="Unassembled WGS sequence"/>
</dbReference>
<evidence type="ECO:0000313" key="3">
    <source>
        <dbReference type="EMBL" id="KAF2450302.1"/>
    </source>
</evidence>
<protein>
    <submittedName>
        <fullName evidence="3">Uncharacterized protein</fullName>
    </submittedName>
</protein>
<feature type="region of interest" description="Disordered" evidence="2">
    <location>
        <begin position="453"/>
        <end position="487"/>
    </location>
</feature>
<evidence type="ECO:0000256" key="1">
    <source>
        <dbReference type="SAM" id="Coils"/>
    </source>
</evidence>
<dbReference type="OrthoDB" id="3692269at2759"/>
<feature type="compositionally biased region" description="Basic and acidic residues" evidence="2">
    <location>
        <begin position="469"/>
        <end position="480"/>
    </location>
</feature>
<accession>A0A9P4PU76</accession>
<feature type="compositionally biased region" description="Low complexity" evidence="2">
    <location>
        <begin position="455"/>
        <end position="466"/>
    </location>
</feature>
<sequence>MDQPNPGVSLTSLAKPRLSMADAMRAALQSSLPPPESTHEREMRASYDAINALLDHGAVAEGHPIGSLPYLLRLFQGQNNVGPFSAMVEFACTPRQRLVNWRNCTAHKNRLATMDLTDPQGAFKQMEAEVRGMPIRGEDNTSTMAGSAVPTGSGPQELWQTAGDTLLHLSFSHDRPATPQSPATLLSPYSTPIQQPTKLANESSSSPTQPWMRDGSSYAENASVKSVAKPPTSSSSPFLPGSAQEHLQESRAHMMEGHMPRLSTRMYRSPYNGATHRRPYVNSDMAAHARHGCGQVQSLESANVRSNPYNATVTVTSNPGVTQQQQTPYAHLESMHRAGNNQFVPSQPAHAAFGNDSNSCPTYRPGTQAQPVMSPYAEFQAKVNGQQPQKLHMPETVNTQQLAKIYIEIPHNMQPGQNDLLTPSGYQPAASNQRRLYSELGYSIPSHASVNHPDSYAASAAPSAQARTKTKEELEYEQKPSARQKHQARIKTKEELEYEQKLATWQKHQAEKEKQERIEENRKKELKAELTAAIKEDPDLLTYRYREWIEVNQLGEGERLNTYYLSFLANQVVDEKEKTEGAMAVRYAKEKYWNQWKKEDKLTVIKLLRDKAQKQNHGMFEEMKTGGYLITAADIQAIRQTAPLYAVPEAE</sequence>